<sequence length="116" mass="13472">MYKRNSTGGKTRQYQKGLRNNGEGKQGNRSKSCEKDNGLVQNRKTKSAMNKSRKAKSSYNRDIIKMIQNKYRCTPDYIRKSIRGDRVGSISILIREEYERLNDKVVQVINIEAQKL</sequence>
<dbReference type="RefSeq" id="WP_379683789.1">
    <property type="nucleotide sequence ID" value="NZ_JBHLYW010000001.1"/>
</dbReference>
<gene>
    <name evidence="2" type="ORF">ACFFLS_00715</name>
</gene>
<evidence type="ECO:0000313" key="2">
    <source>
        <dbReference type="EMBL" id="MFC0075546.1"/>
    </source>
</evidence>
<feature type="compositionally biased region" description="Basic residues" evidence="1">
    <location>
        <begin position="43"/>
        <end position="56"/>
    </location>
</feature>
<protein>
    <submittedName>
        <fullName evidence="2">Uncharacterized protein</fullName>
    </submittedName>
</protein>
<comment type="caution">
    <text evidence="2">The sequence shown here is derived from an EMBL/GenBank/DDBJ whole genome shotgun (WGS) entry which is preliminary data.</text>
</comment>
<reference evidence="2 3" key="1">
    <citation type="submission" date="2024-09" db="EMBL/GenBank/DDBJ databases">
        <authorList>
            <person name="Sun Q."/>
            <person name="Mori K."/>
        </authorList>
    </citation>
    <scope>NUCLEOTIDE SEQUENCE [LARGE SCALE GENOMIC DNA]</scope>
    <source>
        <strain evidence="2 3">CGMCC 1.12926</strain>
    </source>
</reference>
<dbReference type="EMBL" id="JBHLYW010000001">
    <property type="protein sequence ID" value="MFC0075546.1"/>
    <property type="molecule type" value="Genomic_DNA"/>
</dbReference>
<dbReference type="Proteomes" id="UP001589734">
    <property type="component" value="Unassembled WGS sequence"/>
</dbReference>
<feature type="compositionally biased region" description="Polar residues" evidence="1">
    <location>
        <begin position="1"/>
        <end position="14"/>
    </location>
</feature>
<keyword evidence="3" id="KW-1185">Reference proteome</keyword>
<proteinExistence type="predicted"/>
<name>A0ABV6BJB4_9FLAO</name>
<accession>A0ABV6BJB4</accession>
<feature type="region of interest" description="Disordered" evidence="1">
    <location>
        <begin position="1"/>
        <end position="59"/>
    </location>
</feature>
<evidence type="ECO:0000256" key="1">
    <source>
        <dbReference type="SAM" id="MobiDB-lite"/>
    </source>
</evidence>
<evidence type="ECO:0000313" key="3">
    <source>
        <dbReference type="Proteomes" id="UP001589734"/>
    </source>
</evidence>
<organism evidence="2 3">
    <name type="scientific">Flavobacterium procerum</name>
    <dbReference type="NCBI Taxonomy" id="1455569"/>
    <lineage>
        <taxon>Bacteria</taxon>
        <taxon>Pseudomonadati</taxon>
        <taxon>Bacteroidota</taxon>
        <taxon>Flavobacteriia</taxon>
        <taxon>Flavobacteriales</taxon>
        <taxon>Flavobacteriaceae</taxon>
        <taxon>Flavobacterium</taxon>
    </lineage>
</organism>